<dbReference type="AlphaFoldDB" id="A0A926VAN2"/>
<protein>
    <submittedName>
        <fullName evidence="1">Uncharacterized protein</fullName>
    </submittedName>
</protein>
<gene>
    <name evidence="1" type="ORF">H6G03_03430</name>
</gene>
<keyword evidence="2" id="KW-1185">Reference proteome</keyword>
<dbReference type="EMBL" id="JACJPW010000006">
    <property type="protein sequence ID" value="MBD2180175.1"/>
    <property type="molecule type" value="Genomic_DNA"/>
</dbReference>
<organism evidence="1 2">
    <name type="scientific">Aerosakkonema funiforme FACHB-1375</name>
    <dbReference type="NCBI Taxonomy" id="2949571"/>
    <lineage>
        <taxon>Bacteria</taxon>
        <taxon>Bacillati</taxon>
        <taxon>Cyanobacteriota</taxon>
        <taxon>Cyanophyceae</taxon>
        <taxon>Oscillatoriophycideae</taxon>
        <taxon>Aerosakkonematales</taxon>
        <taxon>Aerosakkonemataceae</taxon>
        <taxon>Aerosakkonema</taxon>
    </lineage>
</organism>
<comment type="caution">
    <text evidence="1">The sequence shown here is derived from an EMBL/GenBank/DDBJ whole genome shotgun (WGS) entry which is preliminary data.</text>
</comment>
<dbReference type="RefSeq" id="WP_190462112.1">
    <property type="nucleotide sequence ID" value="NZ_JACJPW010000006.1"/>
</dbReference>
<accession>A0A926VAN2</accession>
<reference evidence="1" key="1">
    <citation type="journal article" date="2015" name="ISME J.">
        <title>Draft Genome Sequence of Streptomyces incarnatus NRRL8089, which Produces the Nucleoside Antibiotic Sinefungin.</title>
        <authorList>
            <person name="Oshima K."/>
            <person name="Hattori M."/>
            <person name="Shimizu H."/>
            <person name="Fukuda K."/>
            <person name="Nemoto M."/>
            <person name="Inagaki K."/>
            <person name="Tamura T."/>
        </authorList>
    </citation>
    <scope>NUCLEOTIDE SEQUENCE</scope>
    <source>
        <strain evidence="1">FACHB-1375</strain>
    </source>
</reference>
<dbReference type="Proteomes" id="UP000641646">
    <property type="component" value="Unassembled WGS sequence"/>
</dbReference>
<evidence type="ECO:0000313" key="1">
    <source>
        <dbReference type="EMBL" id="MBD2180175.1"/>
    </source>
</evidence>
<reference evidence="1" key="2">
    <citation type="submission" date="2020-08" db="EMBL/GenBank/DDBJ databases">
        <authorList>
            <person name="Chen M."/>
            <person name="Teng W."/>
            <person name="Zhao L."/>
            <person name="Hu C."/>
            <person name="Zhou Y."/>
            <person name="Han B."/>
            <person name="Song L."/>
            <person name="Shu W."/>
        </authorList>
    </citation>
    <scope>NUCLEOTIDE SEQUENCE</scope>
    <source>
        <strain evidence="1">FACHB-1375</strain>
    </source>
</reference>
<name>A0A926VAN2_9CYAN</name>
<sequence>MLQLAKNLVDIGTFLPDDPIEYGEMWGKIGKCGEMLGIIPPTLTSTRLYES</sequence>
<proteinExistence type="predicted"/>
<evidence type="ECO:0000313" key="2">
    <source>
        <dbReference type="Proteomes" id="UP000641646"/>
    </source>
</evidence>